<dbReference type="KEGG" id="gbm:Gbem_3534"/>
<dbReference type="PANTHER" id="PTHR42953">
    <property type="entry name" value="HIGH-AFFINITY ZINC UPTAKE SYSTEM PROTEIN ZNUA-RELATED"/>
    <property type="match status" value="1"/>
</dbReference>
<dbReference type="SUPFAM" id="SSF53807">
    <property type="entry name" value="Helical backbone' metal receptor"/>
    <property type="match status" value="1"/>
</dbReference>
<protein>
    <submittedName>
        <fullName evidence="6">Periplasmic divalent manganese/zinc-binding lipoprotein</fullName>
    </submittedName>
</protein>
<feature type="chain" id="PRO_5002829800" evidence="5">
    <location>
        <begin position="18"/>
        <end position="304"/>
    </location>
</feature>
<dbReference type="Gene3D" id="3.40.50.1980">
    <property type="entry name" value="Nitrogenase molybdenum iron protein domain"/>
    <property type="match status" value="2"/>
</dbReference>
<dbReference type="AlphaFoldDB" id="B5EC71"/>
<dbReference type="PANTHER" id="PTHR42953:SF3">
    <property type="entry name" value="HIGH-AFFINITY ZINC UPTAKE SYSTEM PROTEIN ZNUA"/>
    <property type="match status" value="1"/>
</dbReference>
<evidence type="ECO:0000313" key="7">
    <source>
        <dbReference type="Proteomes" id="UP000008825"/>
    </source>
</evidence>
<dbReference type="InterPro" id="IPR006128">
    <property type="entry name" value="Lipoprotein_PsaA-like"/>
</dbReference>
<evidence type="ECO:0000256" key="3">
    <source>
        <dbReference type="ARBA" id="ARBA00022729"/>
    </source>
</evidence>
<evidence type="ECO:0000313" key="6">
    <source>
        <dbReference type="EMBL" id="ACH40527.1"/>
    </source>
</evidence>
<evidence type="ECO:0000256" key="5">
    <source>
        <dbReference type="SAM" id="SignalP"/>
    </source>
</evidence>
<dbReference type="PROSITE" id="PS51257">
    <property type="entry name" value="PROKAR_LIPOPROTEIN"/>
    <property type="match status" value="1"/>
</dbReference>
<sequence>MKRFLMLMLLMVLIASGCSRPEGKSDKVQVVTTLFPLYDFAKRIGGEKAQVTLLLPPGIEPHSFEPRPEDVVRVNHADLFIYTNPVMEPWASSIVNAIDRGKVGIVEGSKGIALLPPEPDPYDPQHEAHAKADPHVWLDFGNAQVIARNIQDAFIGRDPANKAYYQQNAAKLIADLVALDQRFRQTLAQCPKKVLLHGGHYAFGYLARRYGLQYISASAVNADAEPTPAKLAELVQIMRREKLQYVYTEELLSPRIAETIAKETGAKVLMLRAGHNVTRDDLARGVSFISLMEDNLRNLKTGLQ</sequence>
<dbReference type="eggNOG" id="COG0803">
    <property type="taxonomic scope" value="Bacteria"/>
</dbReference>
<keyword evidence="3 5" id="KW-0732">Signal</keyword>
<dbReference type="EMBL" id="CP001124">
    <property type="protein sequence ID" value="ACH40527.1"/>
    <property type="molecule type" value="Genomic_DNA"/>
</dbReference>
<keyword evidence="2 4" id="KW-0813">Transport</keyword>
<dbReference type="CDD" id="cd01017">
    <property type="entry name" value="AdcA"/>
    <property type="match status" value="1"/>
</dbReference>
<dbReference type="GO" id="GO:0046872">
    <property type="term" value="F:metal ion binding"/>
    <property type="evidence" value="ECO:0007669"/>
    <property type="project" value="InterPro"/>
</dbReference>
<dbReference type="OrthoDB" id="9810636at2"/>
<accession>B5EC71</accession>
<dbReference type="HOGENOM" id="CLU_016838_1_0_7"/>
<keyword evidence="7" id="KW-1185">Reference proteome</keyword>
<dbReference type="GO" id="GO:0030001">
    <property type="term" value="P:metal ion transport"/>
    <property type="evidence" value="ECO:0007669"/>
    <property type="project" value="InterPro"/>
</dbReference>
<evidence type="ECO:0000256" key="2">
    <source>
        <dbReference type="ARBA" id="ARBA00022448"/>
    </source>
</evidence>
<evidence type="ECO:0000256" key="4">
    <source>
        <dbReference type="RuleBase" id="RU003512"/>
    </source>
</evidence>
<reference evidence="6 7" key="2">
    <citation type="journal article" date="2010" name="BMC Genomics">
        <title>The genome of Geobacter bemidjiensis, exemplar for the subsurface clade of Geobacter species that predominate in Fe(III)-reducing subsurface environments.</title>
        <authorList>
            <person name="Aklujkar M."/>
            <person name="Young N.D."/>
            <person name="Holmes D."/>
            <person name="Chavan M."/>
            <person name="Risso C."/>
            <person name="Kiss H.E."/>
            <person name="Han C.S."/>
            <person name="Land M.L."/>
            <person name="Lovley D.R."/>
        </authorList>
    </citation>
    <scope>NUCLEOTIDE SEQUENCE [LARGE SCALE GENOMIC DNA]</scope>
    <source>
        <strain evidence="7">ATCC BAA-1014 / DSM 16622 / JCM 12645 / Bem</strain>
    </source>
</reference>
<dbReference type="InterPro" id="IPR050492">
    <property type="entry name" value="Bact_metal-bind_prot9"/>
</dbReference>
<comment type="similarity">
    <text evidence="1 4">Belongs to the bacterial solute-binding protein 9 family.</text>
</comment>
<dbReference type="InterPro" id="IPR006129">
    <property type="entry name" value="AdhesinB"/>
</dbReference>
<dbReference type="PRINTS" id="PR00690">
    <property type="entry name" value="ADHESNFAMILY"/>
</dbReference>
<dbReference type="Proteomes" id="UP000008825">
    <property type="component" value="Chromosome"/>
</dbReference>
<name>B5EC71_CITBB</name>
<dbReference type="InterPro" id="IPR006127">
    <property type="entry name" value="ZnuA-like"/>
</dbReference>
<keyword evidence="6" id="KW-0449">Lipoprotein</keyword>
<organism evidence="6 7">
    <name type="scientific">Citrifermentans bemidjiense (strain ATCC BAA-1014 / DSM 16622 / JCM 12645 / Bem)</name>
    <name type="common">Geobacter bemidjiensis</name>
    <dbReference type="NCBI Taxonomy" id="404380"/>
    <lineage>
        <taxon>Bacteria</taxon>
        <taxon>Pseudomonadati</taxon>
        <taxon>Thermodesulfobacteriota</taxon>
        <taxon>Desulfuromonadia</taxon>
        <taxon>Geobacterales</taxon>
        <taxon>Geobacteraceae</taxon>
        <taxon>Citrifermentans</taxon>
    </lineage>
</organism>
<reference evidence="6 7" key="1">
    <citation type="submission" date="2008-07" db="EMBL/GenBank/DDBJ databases">
        <title>Complete sequence of Geobacter bemidjiensis BEM.</title>
        <authorList>
            <consortium name="US DOE Joint Genome Institute"/>
            <person name="Lucas S."/>
            <person name="Copeland A."/>
            <person name="Lapidus A."/>
            <person name="Glavina del Rio T."/>
            <person name="Dalin E."/>
            <person name="Tice H."/>
            <person name="Bruce D."/>
            <person name="Goodwin L."/>
            <person name="Pitluck S."/>
            <person name="Kiss H."/>
            <person name="Brettin T."/>
            <person name="Detter J.C."/>
            <person name="Han C."/>
            <person name="Kuske C.R."/>
            <person name="Schmutz J."/>
            <person name="Larimer F."/>
            <person name="Land M."/>
            <person name="Hauser L."/>
            <person name="Kyrpides N."/>
            <person name="Lykidis A."/>
            <person name="Lovley D."/>
            <person name="Richardson P."/>
        </authorList>
    </citation>
    <scope>NUCLEOTIDE SEQUENCE [LARGE SCALE GENOMIC DNA]</scope>
    <source>
        <strain evidence="7">ATCC BAA-1014 / DSM 16622 / JCM 12645 / Bem</strain>
    </source>
</reference>
<feature type="signal peptide" evidence="5">
    <location>
        <begin position="1"/>
        <end position="17"/>
    </location>
</feature>
<dbReference type="Pfam" id="PF01297">
    <property type="entry name" value="ZnuA"/>
    <property type="match status" value="1"/>
</dbReference>
<evidence type="ECO:0000256" key="1">
    <source>
        <dbReference type="ARBA" id="ARBA00011028"/>
    </source>
</evidence>
<proteinExistence type="inferred from homology"/>
<dbReference type="STRING" id="404380.Gbem_3534"/>
<dbReference type="GO" id="GO:0007155">
    <property type="term" value="P:cell adhesion"/>
    <property type="evidence" value="ECO:0007669"/>
    <property type="project" value="InterPro"/>
</dbReference>
<dbReference type="PRINTS" id="PR00691">
    <property type="entry name" value="ADHESINB"/>
</dbReference>
<gene>
    <name evidence="6" type="primary">acdA</name>
    <name evidence="6" type="ordered locus">Gbem_3534</name>
</gene>
<dbReference type="RefSeq" id="WP_012531963.1">
    <property type="nucleotide sequence ID" value="NC_011146.1"/>
</dbReference>